<keyword evidence="2" id="KW-0809">Transit peptide</keyword>
<dbReference type="GeneID" id="25561526"/>
<comment type="subcellular location">
    <subcellularLocation>
        <location evidence="1">Mitochondrion</location>
    </subcellularLocation>
</comment>
<organism evidence="10 11">
    <name type="scientific">Thecamonas trahens ATCC 50062</name>
    <dbReference type="NCBI Taxonomy" id="461836"/>
    <lineage>
        <taxon>Eukaryota</taxon>
        <taxon>Apusozoa</taxon>
        <taxon>Apusomonadida</taxon>
        <taxon>Apusomonadidae</taxon>
        <taxon>Thecamonas</taxon>
    </lineage>
</organism>
<evidence type="ECO:0000256" key="5">
    <source>
        <dbReference type="ARBA" id="ARBA00023274"/>
    </source>
</evidence>
<dbReference type="AlphaFoldDB" id="A0A0L0DT57"/>
<keyword evidence="11" id="KW-1185">Reference proteome</keyword>
<dbReference type="Gene3D" id="3.10.450.240">
    <property type="match status" value="1"/>
</dbReference>
<dbReference type="EMBL" id="GL349439">
    <property type="protein sequence ID" value="KNC55534.1"/>
    <property type="molecule type" value="Genomic_DNA"/>
</dbReference>
<evidence type="ECO:0000256" key="4">
    <source>
        <dbReference type="ARBA" id="ARBA00023128"/>
    </source>
</evidence>
<dbReference type="GO" id="GO:1990904">
    <property type="term" value="C:ribonucleoprotein complex"/>
    <property type="evidence" value="ECO:0007669"/>
    <property type="project" value="UniProtKB-KW"/>
</dbReference>
<accession>A0A0L0DT57</accession>
<dbReference type="GO" id="GO:0005739">
    <property type="term" value="C:mitochondrion"/>
    <property type="evidence" value="ECO:0007669"/>
    <property type="project" value="UniProtKB-SubCell"/>
</dbReference>
<keyword evidence="4" id="KW-0496">Mitochondrion</keyword>
<evidence type="ECO:0000256" key="1">
    <source>
        <dbReference type="ARBA" id="ARBA00004173"/>
    </source>
</evidence>
<dbReference type="GO" id="GO:0005840">
    <property type="term" value="C:ribosome"/>
    <property type="evidence" value="ECO:0007669"/>
    <property type="project" value="UniProtKB-KW"/>
</dbReference>
<dbReference type="PANTHER" id="PTHR28554:SF1">
    <property type="entry name" value="LARGE RIBOSOMAL SUBUNIT PROTEIN ML45"/>
    <property type="match status" value="1"/>
</dbReference>
<evidence type="ECO:0000259" key="9">
    <source>
        <dbReference type="SMART" id="SM00978"/>
    </source>
</evidence>
<dbReference type="OrthoDB" id="19619at2759"/>
<evidence type="ECO:0000256" key="2">
    <source>
        <dbReference type="ARBA" id="ARBA00022946"/>
    </source>
</evidence>
<evidence type="ECO:0000256" key="8">
    <source>
        <dbReference type="ARBA" id="ARBA00043031"/>
    </source>
</evidence>
<sequence length="321" mass="35134">MLVVVRAGLSPAGQTAVTAATATAAAVVGTAGAGGKAWVSTGAGETPMVNNPKTKTPYTDALLGPDGGAASQKPSWRSRLARVPFIGNYVTDPEAEKREAQVAEQTKKAAASMPRRPGLKLPNPNLYIASPNITVDKFKVPSVEAAAETEAAGWWANYRESAQEASRNTMAVMAIKKEMDGFTPAKFEDLAGESYVIVNEAFYAGKLAPLRQLTTEKLFTALKREVKLAREAERNYEWSLGEYTVAPKIMQSRAFPLRDDQDLWAQITVKFESLQSLRVTSAVTGELIKAVDETPIVEYWVFERRLRAPDDTHWRICDRLI</sequence>
<dbReference type="InterPro" id="IPR051975">
    <property type="entry name" value="mtLSU_mL45"/>
</dbReference>
<dbReference type="SMART" id="SM00978">
    <property type="entry name" value="Tim44"/>
    <property type="match status" value="1"/>
</dbReference>
<dbReference type="RefSeq" id="XP_013761308.1">
    <property type="nucleotide sequence ID" value="XM_013905854.1"/>
</dbReference>
<evidence type="ECO:0000256" key="3">
    <source>
        <dbReference type="ARBA" id="ARBA00022980"/>
    </source>
</evidence>
<proteinExistence type="inferred from homology"/>
<feature type="domain" description="Tim44-like" evidence="9">
    <location>
        <begin position="169"/>
        <end position="321"/>
    </location>
</feature>
<comment type="similarity">
    <text evidence="6">Belongs to the mitochondrion-specific ribosomal protein mL45 family.</text>
</comment>
<evidence type="ECO:0000256" key="6">
    <source>
        <dbReference type="ARBA" id="ARBA00038073"/>
    </source>
</evidence>
<dbReference type="STRING" id="461836.A0A0L0DT57"/>
<reference evidence="10 11" key="1">
    <citation type="submission" date="2010-05" db="EMBL/GenBank/DDBJ databases">
        <title>The Genome Sequence of Thecamonas trahens ATCC 50062.</title>
        <authorList>
            <consortium name="The Broad Institute Genome Sequencing Platform"/>
            <person name="Russ C."/>
            <person name="Cuomo C."/>
            <person name="Shea T."/>
            <person name="Young S.K."/>
            <person name="Zeng Q."/>
            <person name="Koehrsen M."/>
            <person name="Haas B."/>
            <person name="Borodovsky M."/>
            <person name="Guigo R."/>
            <person name="Alvarado L."/>
            <person name="Berlin A."/>
            <person name="Bochicchio J."/>
            <person name="Borenstein D."/>
            <person name="Chapman S."/>
            <person name="Chen Z."/>
            <person name="Freedman E."/>
            <person name="Gellesch M."/>
            <person name="Goldberg J."/>
            <person name="Griggs A."/>
            <person name="Gujja S."/>
            <person name="Heilman E."/>
            <person name="Heiman D."/>
            <person name="Hepburn T."/>
            <person name="Howarth C."/>
            <person name="Jen D."/>
            <person name="Larson L."/>
            <person name="Mehta T."/>
            <person name="Park D."/>
            <person name="Pearson M."/>
            <person name="Roberts A."/>
            <person name="Saif S."/>
            <person name="Shenoy N."/>
            <person name="Sisk P."/>
            <person name="Stolte C."/>
            <person name="Sykes S."/>
            <person name="Thomson T."/>
            <person name="Walk T."/>
            <person name="White J."/>
            <person name="Yandava C."/>
            <person name="Burger G."/>
            <person name="Gray M.W."/>
            <person name="Holland P.W.H."/>
            <person name="King N."/>
            <person name="Lang F.B.F."/>
            <person name="Roger A.J."/>
            <person name="Ruiz-Trillo I."/>
            <person name="Lander E."/>
            <person name="Nusbaum C."/>
        </authorList>
    </citation>
    <scope>NUCLEOTIDE SEQUENCE [LARGE SCALE GENOMIC DNA]</scope>
    <source>
        <strain evidence="10 11">ATCC 50062</strain>
    </source>
</reference>
<dbReference type="Proteomes" id="UP000054408">
    <property type="component" value="Unassembled WGS sequence"/>
</dbReference>
<protein>
    <recommendedName>
        <fullName evidence="7">Large ribosomal subunit protein mL45</fullName>
    </recommendedName>
    <alternativeName>
        <fullName evidence="8">39S ribosomal protein L45, mitochondrial</fullName>
    </alternativeName>
</protein>
<evidence type="ECO:0000313" key="11">
    <source>
        <dbReference type="Proteomes" id="UP000054408"/>
    </source>
</evidence>
<gene>
    <name evidence="10" type="ORF">AMSG_01797</name>
</gene>
<dbReference type="Pfam" id="PF04280">
    <property type="entry name" value="Tim44"/>
    <property type="match status" value="1"/>
</dbReference>
<name>A0A0L0DT57_THETB</name>
<evidence type="ECO:0000313" key="10">
    <source>
        <dbReference type="EMBL" id="KNC55534.1"/>
    </source>
</evidence>
<dbReference type="InterPro" id="IPR007379">
    <property type="entry name" value="Tim44-like_dom"/>
</dbReference>
<dbReference type="InterPro" id="IPR032710">
    <property type="entry name" value="NTF2-like_dom_sf"/>
</dbReference>
<keyword evidence="5" id="KW-0687">Ribonucleoprotein</keyword>
<dbReference type="PANTHER" id="PTHR28554">
    <property type="entry name" value="39S RIBOSOMAL PROTEIN L45, MITOCHONDRIAL"/>
    <property type="match status" value="1"/>
</dbReference>
<dbReference type="SUPFAM" id="SSF54427">
    <property type="entry name" value="NTF2-like"/>
    <property type="match status" value="1"/>
</dbReference>
<keyword evidence="3" id="KW-0689">Ribosomal protein</keyword>
<evidence type="ECO:0000256" key="7">
    <source>
        <dbReference type="ARBA" id="ARBA00039448"/>
    </source>
</evidence>